<protein>
    <submittedName>
        <fullName evidence="1">Uncharacterized protein</fullName>
    </submittedName>
</protein>
<dbReference type="EnsemblPlants" id="MELO3C034230.2.1">
    <property type="protein sequence ID" value="MELO3C034230.2.1"/>
    <property type="gene ID" value="MELO3C034230.2"/>
</dbReference>
<sequence>MQDFLMLQMIHNKSLIYIIIMRGTWRSMYDLPIVPPPVHRGRVRVEEAKLDEVYHNVEEVPPANTEPNWLW</sequence>
<proteinExistence type="predicted"/>
<name>A0A9I9EIJ3_CUCME</name>
<organism evidence="1">
    <name type="scientific">Cucumis melo</name>
    <name type="common">Muskmelon</name>
    <dbReference type="NCBI Taxonomy" id="3656"/>
    <lineage>
        <taxon>Eukaryota</taxon>
        <taxon>Viridiplantae</taxon>
        <taxon>Streptophyta</taxon>
        <taxon>Embryophyta</taxon>
        <taxon>Tracheophyta</taxon>
        <taxon>Spermatophyta</taxon>
        <taxon>Magnoliopsida</taxon>
        <taxon>eudicotyledons</taxon>
        <taxon>Gunneridae</taxon>
        <taxon>Pentapetalae</taxon>
        <taxon>rosids</taxon>
        <taxon>fabids</taxon>
        <taxon>Cucurbitales</taxon>
        <taxon>Cucurbitaceae</taxon>
        <taxon>Benincaseae</taxon>
        <taxon>Cucumis</taxon>
    </lineage>
</organism>
<reference evidence="1" key="1">
    <citation type="submission" date="2023-03" db="UniProtKB">
        <authorList>
            <consortium name="EnsemblPlants"/>
        </authorList>
    </citation>
    <scope>IDENTIFICATION</scope>
</reference>
<dbReference type="Gramene" id="MELO3C034230.2.1">
    <property type="protein sequence ID" value="MELO3C034230.2.1"/>
    <property type="gene ID" value="MELO3C034230.2"/>
</dbReference>
<dbReference type="AlphaFoldDB" id="A0A9I9EIJ3"/>
<evidence type="ECO:0000313" key="1">
    <source>
        <dbReference type="EnsemblPlants" id="MELO3C034230.2.1"/>
    </source>
</evidence>
<accession>A0A9I9EIJ3</accession>